<dbReference type="InterPro" id="IPR009061">
    <property type="entry name" value="DNA-bd_dom_put_sf"/>
</dbReference>
<name>A0A563VJE3_9CYAN</name>
<dbReference type="InterPro" id="IPR041657">
    <property type="entry name" value="HTH_17"/>
</dbReference>
<evidence type="ECO:0000259" key="1">
    <source>
        <dbReference type="Pfam" id="PF12728"/>
    </source>
</evidence>
<feature type="domain" description="Helix-turn-helix" evidence="1">
    <location>
        <begin position="85"/>
        <end position="131"/>
    </location>
</feature>
<dbReference type="InterPro" id="IPR010093">
    <property type="entry name" value="SinI_DNA-bd"/>
</dbReference>
<dbReference type="RefSeq" id="WP_144869093.1">
    <property type="nucleotide sequence ID" value="NZ_LR213864.1"/>
</dbReference>
<dbReference type="GO" id="GO:0003677">
    <property type="term" value="F:DNA binding"/>
    <property type="evidence" value="ECO:0007669"/>
    <property type="project" value="InterPro"/>
</dbReference>
<reference evidence="2 3" key="1">
    <citation type="submission" date="2019-01" db="EMBL/GenBank/DDBJ databases">
        <authorList>
            <person name="Brito A."/>
        </authorList>
    </citation>
    <scope>NUCLEOTIDE SEQUENCE [LARGE SCALE GENOMIC DNA]</scope>
    <source>
        <strain evidence="2">1</strain>
    </source>
</reference>
<evidence type="ECO:0000313" key="3">
    <source>
        <dbReference type="Proteomes" id="UP000320055"/>
    </source>
</evidence>
<dbReference type="AlphaFoldDB" id="A0A563VJE3"/>
<dbReference type="EMBL" id="CAACVJ010000011">
    <property type="protein sequence ID" value="VEP11521.1"/>
    <property type="molecule type" value="Genomic_DNA"/>
</dbReference>
<dbReference type="Pfam" id="PF12728">
    <property type="entry name" value="HTH_17"/>
    <property type="match status" value="1"/>
</dbReference>
<dbReference type="Proteomes" id="UP000320055">
    <property type="component" value="Unassembled WGS sequence"/>
</dbReference>
<protein>
    <recommendedName>
        <fullName evidence="1">Helix-turn-helix domain-containing protein</fullName>
    </recommendedName>
</protein>
<proteinExistence type="predicted"/>
<keyword evidence="3" id="KW-1185">Reference proteome</keyword>
<organism evidence="2 3">
    <name type="scientific">Hyella patelloides LEGE 07179</name>
    <dbReference type="NCBI Taxonomy" id="945734"/>
    <lineage>
        <taxon>Bacteria</taxon>
        <taxon>Bacillati</taxon>
        <taxon>Cyanobacteriota</taxon>
        <taxon>Cyanophyceae</taxon>
        <taxon>Pleurocapsales</taxon>
        <taxon>Hyellaceae</taxon>
        <taxon>Hyella</taxon>
    </lineage>
</organism>
<gene>
    <name evidence="2" type="ORF">H1P_1080008</name>
</gene>
<evidence type="ECO:0000313" key="2">
    <source>
        <dbReference type="EMBL" id="VEP11521.1"/>
    </source>
</evidence>
<dbReference type="SUPFAM" id="SSF46955">
    <property type="entry name" value="Putative DNA-binding domain"/>
    <property type="match status" value="1"/>
</dbReference>
<accession>A0A563VJE3</accession>
<dbReference type="OrthoDB" id="26212at2"/>
<dbReference type="NCBIfam" id="TIGR01764">
    <property type="entry name" value="excise"/>
    <property type="match status" value="1"/>
</dbReference>
<sequence length="156" mass="17720">MVTTTQLSEPHIPSESEISLSQESSRILASHLKHRNLTQTLKVIEEDGSEQILEIPSTAYQLLIDILSQMAQGNAVTLIPIHAELTTQEAADILNVSRPYLIKLLESQKIPFHKVGRHRRIRFEDLMNYKTQIDSDRMQALDELAAQAQELNMGYE</sequence>